<evidence type="ECO:0000313" key="2">
    <source>
        <dbReference type="Proteomes" id="UP000814140"/>
    </source>
</evidence>
<reference evidence="1" key="2">
    <citation type="journal article" date="2022" name="New Phytol.">
        <title>Evolutionary transition to the ectomycorrhizal habit in the genomes of a hyperdiverse lineage of mushroom-forming fungi.</title>
        <authorList>
            <person name="Looney B."/>
            <person name="Miyauchi S."/>
            <person name="Morin E."/>
            <person name="Drula E."/>
            <person name="Courty P.E."/>
            <person name="Kohler A."/>
            <person name="Kuo A."/>
            <person name="LaButti K."/>
            <person name="Pangilinan J."/>
            <person name="Lipzen A."/>
            <person name="Riley R."/>
            <person name="Andreopoulos W."/>
            <person name="He G."/>
            <person name="Johnson J."/>
            <person name="Nolan M."/>
            <person name="Tritt A."/>
            <person name="Barry K.W."/>
            <person name="Grigoriev I.V."/>
            <person name="Nagy L.G."/>
            <person name="Hibbett D."/>
            <person name="Henrissat B."/>
            <person name="Matheny P.B."/>
            <person name="Labbe J."/>
            <person name="Martin F.M."/>
        </authorList>
    </citation>
    <scope>NUCLEOTIDE SEQUENCE</scope>
    <source>
        <strain evidence="1">HHB10654</strain>
    </source>
</reference>
<name>A0ACB8TJM5_9AGAM</name>
<sequence length="487" mass="54355">MSGVDITAPVDWSKYKWRASPDDPTHYSREAAGSEVIEDVWHRFVHGEQFLFHGTNLTFNAAISPEDLLAHTRKAWVALRFTNPLIGAHTEYTEANVPLITYRSEADVQKVEAWAQRTVKLASNVKDIDELRFELSKVTLPDSNQDQTFVHILQYSETKYGFLLHTSHIPFDGSGVNIIINSLLAKIARSLGGKEETFQWGTEAVNLPLVSHDLIEVKEDSEFHETLGSVLGDLATHIPKRHGFKERSIGPGPTRRLGFRFSAEESQKILDGIKQAGFTVNQFLNAALTIVAYLDNPPASPSSSDGVFVYYGLVDGRKQLPSAHRRHPGYSLAVSGLYVPVKAVGEAIAQGEKHALHETAKIMRTQYLRQAAYKNLLAVQAPFIDIFLTDLRRGIIPPPAMGPSYAGDGVADDYLDGEYKDDAGVVRITIDNMFVSLNKTDPGPFFRAYTFKKQLNLSVDYNEHAMPRDVVQGFLDKWAELTRLIVF</sequence>
<accession>A0ACB8TJM5</accession>
<keyword evidence="2" id="KW-1185">Reference proteome</keyword>
<proteinExistence type="predicted"/>
<gene>
    <name evidence="1" type="ORF">BV25DRAFT_20689</name>
</gene>
<dbReference type="Proteomes" id="UP000814140">
    <property type="component" value="Unassembled WGS sequence"/>
</dbReference>
<organism evidence="1 2">
    <name type="scientific">Artomyces pyxidatus</name>
    <dbReference type="NCBI Taxonomy" id="48021"/>
    <lineage>
        <taxon>Eukaryota</taxon>
        <taxon>Fungi</taxon>
        <taxon>Dikarya</taxon>
        <taxon>Basidiomycota</taxon>
        <taxon>Agaricomycotina</taxon>
        <taxon>Agaricomycetes</taxon>
        <taxon>Russulales</taxon>
        <taxon>Auriscalpiaceae</taxon>
        <taxon>Artomyces</taxon>
    </lineage>
</organism>
<comment type="caution">
    <text evidence="1">The sequence shown here is derived from an EMBL/GenBank/DDBJ whole genome shotgun (WGS) entry which is preliminary data.</text>
</comment>
<dbReference type="EMBL" id="MU277187">
    <property type="protein sequence ID" value="KAI0068647.1"/>
    <property type="molecule type" value="Genomic_DNA"/>
</dbReference>
<protein>
    <submittedName>
        <fullName evidence="1">Uncharacterized protein</fullName>
    </submittedName>
</protein>
<evidence type="ECO:0000313" key="1">
    <source>
        <dbReference type="EMBL" id="KAI0068647.1"/>
    </source>
</evidence>
<reference evidence="1" key="1">
    <citation type="submission" date="2021-03" db="EMBL/GenBank/DDBJ databases">
        <authorList>
            <consortium name="DOE Joint Genome Institute"/>
            <person name="Ahrendt S."/>
            <person name="Looney B.P."/>
            <person name="Miyauchi S."/>
            <person name="Morin E."/>
            <person name="Drula E."/>
            <person name="Courty P.E."/>
            <person name="Chicoki N."/>
            <person name="Fauchery L."/>
            <person name="Kohler A."/>
            <person name="Kuo A."/>
            <person name="Labutti K."/>
            <person name="Pangilinan J."/>
            <person name="Lipzen A."/>
            <person name="Riley R."/>
            <person name="Andreopoulos W."/>
            <person name="He G."/>
            <person name="Johnson J."/>
            <person name="Barry K.W."/>
            <person name="Grigoriev I.V."/>
            <person name="Nagy L."/>
            <person name="Hibbett D."/>
            <person name="Henrissat B."/>
            <person name="Matheny P.B."/>
            <person name="Labbe J."/>
            <person name="Martin F."/>
        </authorList>
    </citation>
    <scope>NUCLEOTIDE SEQUENCE</scope>
    <source>
        <strain evidence="1">HHB10654</strain>
    </source>
</reference>